<dbReference type="STRING" id="930992.A0A0C9Z4Y3"/>
<protein>
    <submittedName>
        <fullName evidence="1">Unplaced genomic scaffold CY34scaffold_1099, whole genome shotgun sequence</fullName>
    </submittedName>
</protein>
<evidence type="ECO:0000313" key="1">
    <source>
        <dbReference type="EMBL" id="KIK32475.1"/>
    </source>
</evidence>
<proteinExistence type="predicted"/>
<dbReference type="AlphaFoldDB" id="A0A0C9Z4Y3"/>
<dbReference type="EMBL" id="KN836230">
    <property type="protein sequence ID" value="KIK32475.1"/>
    <property type="molecule type" value="Genomic_DNA"/>
</dbReference>
<gene>
    <name evidence="1" type="ORF">CY34DRAFT_101440</name>
</gene>
<dbReference type="HOGENOM" id="CLU_197950_0_0_1"/>
<dbReference type="Gene3D" id="1.10.8.1320">
    <property type="match status" value="1"/>
</dbReference>
<reference evidence="2" key="2">
    <citation type="submission" date="2015-01" db="EMBL/GenBank/DDBJ databases">
        <title>Evolutionary Origins and Diversification of the Mycorrhizal Mutualists.</title>
        <authorList>
            <consortium name="DOE Joint Genome Institute"/>
            <consortium name="Mycorrhizal Genomics Consortium"/>
            <person name="Kohler A."/>
            <person name="Kuo A."/>
            <person name="Nagy L.G."/>
            <person name="Floudas D."/>
            <person name="Copeland A."/>
            <person name="Barry K.W."/>
            <person name="Cichocki N."/>
            <person name="Veneault-Fourrey C."/>
            <person name="LaButti K."/>
            <person name="Lindquist E.A."/>
            <person name="Lipzen A."/>
            <person name="Lundell T."/>
            <person name="Morin E."/>
            <person name="Murat C."/>
            <person name="Riley R."/>
            <person name="Ohm R."/>
            <person name="Sun H."/>
            <person name="Tunlid A."/>
            <person name="Henrissat B."/>
            <person name="Grigoriev I.V."/>
            <person name="Hibbett D.S."/>
            <person name="Martin F."/>
        </authorList>
    </citation>
    <scope>NUCLEOTIDE SEQUENCE [LARGE SCALE GENOMIC DNA]</scope>
    <source>
        <strain evidence="2">UH-Slu-Lm8-n1</strain>
    </source>
</reference>
<dbReference type="InParanoid" id="A0A0C9Z4Y3"/>
<dbReference type="OrthoDB" id="2689487at2759"/>
<evidence type="ECO:0000313" key="2">
    <source>
        <dbReference type="Proteomes" id="UP000054485"/>
    </source>
</evidence>
<organism evidence="1 2">
    <name type="scientific">Suillus luteus UH-Slu-Lm8-n1</name>
    <dbReference type="NCBI Taxonomy" id="930992"/>
    <lineage>
        <taxon>Eukaryota</taxon>
        <taxon>Fungi</taxon>
        <taxon>Dikarya</taxon>
        <taxon>Basidiomycota</taxon>
        <taxon>Agaricomycotina</taxon>
        <taxon>Agaricomycetes</taxon>
        <taxon>Agaricomycetidae</taxon>
        <taxon>Boletales</taxon>
        <taxon>Suillineae</taxon>
        <taxon>Suillaceae</taxon>
        <taxon>Suillus</taxon>
    </lineage>
</organism>
<dbReference type="Pfam" id="PF13913">
    <property type="entry name" value="zf-C2HC_2"/>
    <property type="match status" value="1"/>
</dbReference>
<dbReference type="Proteomes" id="UP000054485">
    <property type="component" value="Unassembled WGS sequence"/>
</dbReference>
<reference evidence="1 2" key="1">
    <citation type="submission" date="2014-04" db="EMBL/GenBank/DDBJ databases">
        <authorList>
            <consortium name="DOE Joint Genome Institute"/>
            <person name="Kuo A."/>
            <person name="Ruytinx J."/>
            <person name="Rineau F."/>
            <person name="Colpaert J."/>
            <person name="Kohler A."/>
            <person name="Nagy L.G."/>
            <person name="Floudas D."/>
            <person name="Copeland A."/>
            <person name="Barry K.W."/>
            <person name="Cichocki N."/>
            <person name="Veneault-Fourrey C."/>
            <person name="LaButti K."/>
            <person name="Lindquist E.A."/>
            <person name="Lipzen A."/>
            <person name="Lundell T."/>
            <person name="Morin E."/>
            <person name="Murat C."/>
            <person name="Sun H."/>
            <person name="Tunlid A."/>
            <person name="Henrissat B."/>
            <person name="Grigoriev I.V."/>
            <person name="Hibbett D.S."/>
            <person name="Martin F."/>
            <person name="Nordberg H.P."/>
            <person name="Cantor M.N."/>
            <person name="Hua S.X."/>
        </authorList>
    </citation>
    <scope>NUCLEOTIDE SEQUENCE [LARGE SCALE GENOMIC DNA]</scope>
    <source>
        <strain evidence="1 2">UH-Slu-Lm8-n1</strain>
    </source>
</reference>
<keyword evidence="2" id="KW-1185">Reference proteome</keyword>
<name>A0A0C9Z4Y3_9AGAM</name>
<accession>A0A0C9Z4Y3</accession>
<sequence length="74" mass="8486">MGPSRTHRSKYNFSEETLTGQLLCPHCSKKFKTQGFKKHEASCKKQKDIKAEQAEFALQYARDQRRGESSAPHS</sequence>